<dbReference type="AlphaFoldDB" id="A0A0S4L4D1"/>
<dbReference type="EMBL" id="CZPZ01000001">
    <property type="protein sequence ID" value="CUS31641.1"/>
    <property type="molecule type" value="Genomic_DNA"/>
</dbReference>
<organism evidence="1 2">
    <name type="scientific">Candidatus Nitrospira nitrificans</name>
    <dbReference type="NCBI Taxonomy" id="1742973"/>
    <lineage>
        <taxon>Bacteria</taxon>
        <taxon>Pseudomonadati</taxon>
        <taxon>Nitrospirota</taxon>
        <taxon>Nitrospiria</taxon>
        <taxon>Nitrospirales</taxon>
        <taxon>Nitrospiraceae</taxon>
        <taxon>Nitrospira</taxon>
    </lineage>
</organism>
<name>A0A0S4L4D1_9BACT</name>
<evidence type="ECO:0000313" key="1">
    <source>
        <dbReference type="EMBL" id="CUS31641.1"/>
    </source>
</evidence>
<sequence>MPKRLREAGRIARLAKSAMRAQRLDVRQSVRLGLSLAAALLDKLFQHPLPAISWSL</sequence>
<protein>
    <submittedName>
        <fullName evidence="1">Uncharacterized protein</fullName>
    </submittedName>
</protein>
<accession>A0A0S4L4D1</accession>
<dbReference type="STRING" id="1742973.COMA2_10214"/>
<evidence type="ECO:0000313" key="2">
    <source>
        <dbReference type="Proteomes" id="UP000198736"/>
    </source>
</evidence>
<dbReference type="Proteomes" id="UP000198736">
    <property type="component" value="Unassembled WGS sequence"/>
</dbReference>
<keyword evidence="2" id="KW-1185">Reference proteome</keyword>
<reference evidence="2" key="1">
    <citation type="submission" date="2015-10" db="EMBL/GenBank/DDBJ databases">
        <authorList>
            <person name="Luecker S."/>
            <person name="Luecker S."/>
        </authorList>
    </citation>
    <scope>NUCLEOTIDE SEQUENCE [LARGE SCALE GENOMIC DNA]</scope>
</reference>
<proteinExistence type="predicted"/>
<gene>
    <name evidence="1" type="ORF">COMA2_10214</name>
</gene>